<evidence type="ECO:0000313" key="2">
    <source>
        <dbReference type="Proteomes" id="UP000185544"/>
    </source>
</evidence>
<dbReference type="InterPro" id="IPR036188">
    <property type="entry name" value="FAD/NAD-bd_sf"/>
</dbReference>
<protein>
    <recommendedName>
        <fullName evidence="3">Amine oxidase domain-containing protein</fullName>
    </recommendedName>
</protein>
<gene>
    <name evidence="1" type="ORF">BCY86_01845</name>
</gene>
<evidence type="ECO:0008006" key="3">
    <source>
        <dbReference type="Google" id="ProtNLM"/>
    </source>
</evidence>
<dbReference type="GO" id="GO:0005829">
    <property type="term" value="C:cytosol"/>
    <property type="evidence" value="ECO:0007669"/>
    <property type="project" value="TreeGrafter"/>
</dbReference>
<dbReference type="Proteomes" id="UP000185544">
    <property type="component" value="Chromosome"/>
</dbReference>
<dbReference type="EMBL" id="CP016908">
    <property type="protein sequence ID" value="APS00839.1"/>
    <property type="molecule type" value="Genomic_DNA"/>
</dbReference>
<dbReference type="AlphaFoldDB" id="A0A1L6MZA8"/>
<dbReference type="STRING" id="1882918.BCY86_01845"/>
<dbReference type="SUPFAM" id="SSF51971">
    <property type="entry name" value="Nucleotide-binding domain"/>
    <property type="match status" value="1"/>
</dbReference>
<dbReference type="GO" id="GO:0008767">
    <property type="term" value="F:UDP-galactopyranose mutase activity"/>
    <property type="evidence" value="ECO:0007669"/>
    <property type="project" value="TreeGrafter"/>
</dbReference>
<organism evidence="1 2">
    <name type="scientific">Pajaroellobacter abortibovis</name>
    <dbReference type="NCBI Taxonomy" id="1882918"/>
    <lineage>
        <taxon>Bacteria</taxon>
        <taxon>Pseudomonadati</taxon>
        <taxon>Myxococcota</taxon>
        <taxon>Polyangia</taxon>
        <taxon>Polyangiales</taxon>
        <taxon>Polyangiaceae</taxon>
    </lineage>
</organism>
<dbReference type="PANTHER" id="PTHR21197">
    <property type="entry name" value="UDP-GALACTOPYRANOSE MUTASE"/>
    <property type="match status" value="1"/>
</dbReference>
<reference evidence="1 2" key="1">
    <citation type="submission" date="2016-08" db="EMBL/GenBank/DDBJ databases">
        <title>Identification and validation of antigenic proteins from Pajaroellobacter abortibovis using de-novo genome sequence assembly and reverse vaccinology.</title>
        <authorList>
            <person name="Welly B.T."/>
            <person name="Miller M.R."/>
            <person name="Stott J.L."/>
            <person name="Blanchard M.T."/>
            <person name="Islas-Trejo A.D."/>
            <person name="O'Rourke S.M."/>
            <person name="Young A.E."/>
            <person name="Medrano J.F."/>
            <person name="Van Eenennaam A.L."/>
        </authorList>
    </citation>
    <scope>NUCLEOTIDE SEQUENCE [LARGE SCALE GENOMIC DNA]</scope>
    <source>
        <strain evidence="1 2">BTF92-0548A/99-0131</strain>
    </source>
</reference>
<dbReference type="GO" id="GO:0050660">
    <property type="term" value="F:flavin adenine dinucleotide binding"/>
    <property type="evidence" value="ECO:0007669"/>
    <property type="project" value="TreeGrafter"/>
</dbReference>
<name>A0A1L6MZA8_9BACT</name>
<sequence>MPFRIFESQSYPGGHAITLEEHGFRFDRTGHLLHLKNPEMRKLALEWIEGECLQIKRNSRIWSHGTYTRYPFQANTYGLPPDIAQECLLGFIKTLLEKKQEQPTNFEEFCHLHFGEGFSKHFMIPYNRRLWGVHPKEITAEWCQRFVPIPKVEDVIAGAVGLQHQELGYNANFLYPKEGIGELTKGMARTLPEIEYMRAPYKIDFRQKILFFEDEQVRYQVLIATLPLPVLGKLLDHSTPEIIQANQQLRWNGLYYLDVATSCPSGNDYHWIYVPEEKYPFYRIGCYSHFSPALAPPGHACFYVELVNREEPNLDQLTPQVIQGMIEMKLIQSPNDIHFVRPRKIDYAYVIFNHAYFPALRVLHPFYEEHAILARGRYGGWNYSSMEDALLFGQEAAQKAKTLLSL</sequence>
<accession>A0A1L6MZA8</accession>
<dbReference type="Gene3D" id="3.50.50.60">
    <property type="entry name" value="FAD/NAD(P)-binding domain"/>
    <property type="match status" value="1"/>
</dbReference>
<dbReference type="PANTHER" id="PTHR21197:SF0">
    <property type="entry name" value="UDP-GALACTOPYRANOSE MUTASE"/>
    <property type="match status" value="1"/>
</dbReference>
<keyword evidence="2" id="KW-1185">Reference proteome</keyword>
<evidence type="ECO:0000313" key="1">
    <source>
        <dbReference type="EMBL" id="APS00839.1"/>
    </source>
</evidence>
<proteinExistence type="predicted"/>
<dbReference type="KEGG" id="pabo:BCY86_01845"/>